<dbReference type="InterPro" id="IPR001461">
    <property type="entry name" value="Aspartic_peptidase_A1"/>
</dbReference>
<dbReference type="PROSITE" id="PS51767">
    <property type="entry name" value="PEPTIDASE_A1"/>
    <property type="match status" value="1"/>
</dbReference>
<evidence type="ECO:0000256" key="7">
    <source>
        <dbReference type="ARBA" id="ARBA00023157"/>
    </source>
</evidence>
<keyword evidence="9" id="KW-0675">Receptor</keyword>
<dbReference type="OrthoDB" id="2747330at2759"/>
<dbReference type="Gene3D" id="2.40.70.10">
    <property type="entry name" value="Acid Proteases"/>
    <property type="match status" value="1"/>
</dbReference>
<gene>
    <name evidence="9" type="primary">PEP1</name>
    <name evidence="9" type="ORF">BGW38_000566</name>
</gene>
<evidence type="ECO:0000313" key="10">
    <source>
        <dbReference type="Proteomes" id="UP000780801"/>
    </source>
</evidence>
<dbReference type="PANTHER" id="PTHR47966">
    <property type="entry name" value="BETA-SITE APP-CLEAVING ENZYME, ISOFORM A-RELATED"/>
    <property type="match status" value="1"/>
</dbReference>
<name>A0A9P6KER2_9FUNG</name>
<evidence type="ECO:0000259" key="8">
    <source>
        <dbReference type="PROSITE" id="PS51767"/>
    </source>
</evidence>
<organism evidence="9 10">
    <name type="scientific">Lunasporangiospora selenospora</name>
    <dbReference type="NCBI Taxonomy" id="979761"/>
    <lineage>
        <taxon>Eukaryota</taxon>
        <taxon>Fungi</taxon>
        <taxon>Fungi incertae sedis</taxon>
        <taxon>Mucoromycota</taxon>
        <taxon>Mortierellomycotina</taxon>
        <taxon>Mortierellomycetes</taxon>
        <taxon>Mortierellales</taxon>
        <taxon>Mortierellaceae</taxon>
        <taxon>Lunasporangiospora</taxon>
    </lineage>
</organism>
<evidence type="ECO:0000256" key="5">
    <source>
        <dbReference type="ARBA" id="ARBA00022801"/>
    </source>
</evidence>
<dbReference type="InterPro" id="IPR034164">
    <property type="entry name" value="Pepsin-like_dom"/>
</dbReference>
<dbReference type="InterPro" id="IPR001969">
    <property type="entry name" value="Aspartic_peptidase_AS"/>
</dbReference>
<feature type="non-terminal residue" evidence="9">
    <location>
        <position position="1"/>
    </location>
</feature>
<evidence type="ECO:0000313" key="9">
    <source>
        <dbReference type="EMBL" id="KAF9582158.1"/>
    </source>
</evidence>
<accession>A0A9P6KER2</accession>
<feature type="domain" description="Peptidase A1" evidence="8">
    <location>
        <begin position="70"/>
        <end position="204"/>
    </location>
</feature>
<evidence type="ECO:0000256" key="4">
    <source>
        <dbReference type="ARBA" id="ARBA00022750"/>
    </source>
</evidence>
<keyword evidence="7" id="KW-1015">Disulfide bond</keyword>
<comment type="caution">
    <text evidence="9">The sequence shown here is derived from an EMBL/GenBank/DDBJ whole genome shotgun (WGS) entry which is preliminary data.</text>
</comment>
<dbReference type="PANTHER" id="PTHR47966:SF51">
    <property type="entry name" value="BETA-SITE APP-CLEAVING ENZYME, ISOFORM A-RELATED"/>
    <property type="match status" value="1"/>
</dbReference>
<comment type="similarity">
    <text evidence="1">Belongs to the peptidase A1 family.</text>
</comment>
<dbReference type="SUPFAM" id="SSF50630">
    <property type="entry name" value="Acid proteases"/>
    <property type="match status" value="1"/>
</dbReference>
<keyword evidence="4" id="KW-0064">Aspartyl protease</keyword>
<dbReference type="PROSITE" id="PS00141">
    <property type="entry name" value="ASP_PROTEASE"/>
    <property type="match status" value="1"/>
</dbReference>
<sequence>MFEEKVFSLQLTYNPYYAPRTREACIHAASRHIPPPTKAGVLSRLKMDAESNISSPNVEALTDVSRDIQYYAEVEIGSNEQKFRLNFDTGSSDLWVPDSACKTTQAKFDKTQSKTFQTVKGKFQIGYGDGSRVQGVLGQDTVYVAGLKIENQVFGIATRLSTSFSNDVIDGILGLGYNTIACVPGTKTVMDNLIEQKLIKEPIF</sequence>
<keyword evidence="6" id="KW-0865">Zymogen</keyword>
<dbReference type="InterPro" id="IPR033121">
    <property type="entry name" value="PEPTIDASE_A1"/>
</dbReference>
<reference evidence="9" key="1">
    <citation type="journal article" date="2020" name="Fungal Divers.">
        <title>Resolving the Mortierellaceae phylogeny through synthesis of multi-gene phylogenetics and phylogenomics.</title>
        <authorList>
            <person name="Vandepol N."/>
            <person name="Liber J."/>
            <person name="Desiro A."/>
            <person name="Na H."/>
            <person name="Kennedy M."/>
            <person name="Barry K."/>
            <person name="Grigoriev I.V."/>
            <person name="Miller A.N."/>
            <person name="O'Donnell K."/>
            <person name="Stajich J.E."/>
            <person name="Bonito G."/>
        </authorList>
    </citation>
    <scope>NUCLEOTIDE SEQUENCE</scope>
    <source>
        <strain evidence="9">KOD1015</strain>
    </source>
</reference>
<keyword evidence="10" id="KW-1185">Reference proteome</keyword>
<dbReference type="AlphaFoldDB" id="A0A9P6KER2"/>
<dbReference type="EMBL" id="JAABOA010001157">
    <property type="protein sequence ID" value="KAF9582158.1"/>
    <property type="molecule type" value="Genomic_DNA"/>
</dbReference>
<keyword evidence="5" id="KW-0378">Hydrolase</keyword>
<proteinExistence type="inferred from homology"/>
<evidence type="ECO:0000256" key="1">
    <source>
        <dbReference type="ARBA" id="ARBA00007447"/>
    </source>
</evidence>
<dbReference type="Proteomes" id="UP000780801">
    <property type="component" value="Unassembled WGS sequence"/>
</dbReference>
<dbReference type="FunFam" id="2.40.70.10:FF:000008">
    <property type="entry name" value="Cathepsin D"/>
    <property type="match status" value="1"/>
</dbReference>
<evidence type="ECO:0000256" key="2">
    <source>
        <dbReference type="ARBA" id="ARBA00022670"/>
    </source>
</evidence>
<keyword evidence="2" id="KW-0645">Protease</keyword>
<keyword evidence="9" id="KW-0812">Transmembrane</keyword>
<dbReference type="CDD" id="cd05471">
    <property type="entry name" value="pepsin_like"/>
    <property type="match status" value="1"/>
</dbReference>
<keyword evidence="9" id="KW-0472">Membrane</keyword>
<protein>
    <submittedName>
        <fullName evidence="9">Type I transmembrane sorting receptor</fullName>
    </submittedName>
</protein>
<dbReference type="GO" id="GO:0004190">
    <property type="term" value="F:aspartic-type endopeptidase activity"/>
    <property type="evidence" value="ECO:0007669"/>
    <property type="project" value="UniProtKB-KW"/>
</dbReference>
<dbReference type="InterPro" id="IPR021109">
    <property type="entry name" value="Peptidase_aspartic_dom_sf"/>
</dbReference>
<dbReference type="Pfam" id="PF00026">
    <property type="entry name" value="Asp"/>
    <property type="match status" value="1"/>
</dbReference>
<evidence type="ECO:0000256" key="6">
    <source>
        <dbReference type="ARBA" id="ARBA00023145"/>
    </source>
</evidence>
<evidence type="ECO:0000256" key="3">
    <source>
        <dbReference type="ARBA" id="ARBA00022729"/>
    </source>
</evidence>
<keyword evidence="3" id="KW-0732">Signal</keyword>
<dbReference type="GO" id="GO:0006508">
    <property type="term" value="P:proteolysis"/>
    <property type="evidence" value="ECO:0007669"/>
    <property type="project" value="UniProtKB-KW"/>
</dbReference>